<comment type="caution">
    <text evidence="1">The sequence shown here is derived from an EMBL/GenBank/DDBJ whole genome shotgun (WGS) entry which is preliminary data.</text>
</comment>
<accession>A0A0N1H1G5</accession>
<sequence length="334" mass="37649">MPTLDTIPPEIRLNIFGYYMQDLTCKVALYIKPSCFKHHPDDEGNAALIEEDIRLSITFTPIRSHIKTHPPLSYNQKSFYSSLLASNRSIRQEFIAYVTKDLHLDLVGGGAPCNNCASLDTASDLVHEPWRSLVKTATLAFPTAWPSDGDFVRLRNSLSDGFPALRKVFLPGADLGYDYSGDRRTFRGYRTIGHQVFRSFPAEVTEALKTNLEAEALWRVTKWLKRYDATATSCGRVEWESLMTVGYSDYVFRIPGMPWPGYRAGGKYGKVLVKKNVDGRVSATLTVTDHLSDDRRQGVSFEHRYDGFVFGTFPNRDGPGSIRNVPLVSYTIEI</sequence>
<protein>
    <submittedName>
        <fullName evidence="1">Uncharacterized protein</fullName>
    </submittedName>
</protein>
<dbReference type="VEuPathDB" id="FungiDB:AB675_4934"/>
<name>A0A0N1H1G5_9EURO</name>
<dbReference type="Proteomes" id="UP000038010">
    <property type="component" value="Unassembled WGS sequence"/>
</dbReference>
<dbReference type="AlphaFoldDB" id="A0A0N1H1G5"/>
<dbReference type="GeneID" id="28736987"/>
<dbReference type="RefSeq" id="XP_017994573.1">
    <property type="nucleotide sequence ID" value="XM_018145107.1"/>
</dbReference>
<dbReference type="EMBL" id="LFJN01000055">
    <property type="protein sequence ID" value="KPI34610.1"/>
    <property type="molecule type" value="Genomic_DNA"/>
</dbReference>
<keyword evidence="2" id="KW-1185">Reference proteome</keyword>
<proteinExistence type="predicted"/>
<organism evidence="1 2">
    <name type="scientific">Cyphellophora attinorum</name>
    <dbReference type="NCBI Taxonomy" id="1664694"/>
    <lineage>
        <taxon>Eukaryota</taxon>
        <taxon>Fungi</taxon>
        <taxon>Dikarya</taxon>
        <taxon>Ascomycota</taxon>
        <taxon>Pezizomycotina</taxon>
        <taxon>Eurotiomycetes</taxon>
        <taxon>Chaetothyriomycetidae</taxon>
        <taxon>Chaetothyriales</taxon>
        <taxon>Cyphellophoraceae</taxon>
        <taxon>Cyphellophora</taxon>
    </lineage>
</organism>
<reference evidence="1 2" key="1">
    <citation type="submission" date="2015-06" db="EMBL/GenBank/DDBJ databases">
        <title>Draft genome of the ant-associated black yeast Phialophora attae CBS 131958.</title>
        <authorList>
            <person name="Moreno L.F."/>
            <person name="Stielow B.J."/>
            <person name="de Hoog S."/>
            <person name="Vicente V.A."/>
            <person name="Weiss V.A."/>
            <person name="de Vries M."/>
            <person name="Cruz L.M."/>
            <person name="Souza E.M."/>
        </authorList>
    </citation>
    <scope>NUCLEOTIDE SEQUENCE [LARGE SCALE GENOMIC DNA]</scope>
    <source>
        <strain evidence="1 2">CBS 131958</strain>
    </source>
</reference>
<gene>
    <name evidence="1" type="ORF">AB675_4934</name>
</gene>
<evidence type="ECO:0000313" key="1">
    <source>
        <dbReference type="EMBL" id="KPI34610.1"/>
    </source>
</evidence>
<evidence type="ECO:0000313" key="2">
    <source>
        <dbReference type="Proteomes" id="UP000038010"/>
    </source>
</evidence>